<dbReference type="PANTHER" id="PTHR18895:SF74">
    <property type="entry name" value="MTRF1L RELEASE FACTOR GLUTAMINE METHYLTRANSFERASE"/>
    <property type="match status" value="1"/>
</dbReference>
<feature type="binding site" evidence="5">
    <location>
        <position position="225"/>
    </location>
    <ligand>
        <name>S-adenosyl-L-methionine</name>
        <dbReference type="ChEBI" id="CHEBI:59789"/>
    </ligand>
</feature>
<dbReference type="InterPro" id="IPR002052">
    <property type="entry name" value="DNA_methylase_N6_adenine_CS"/>
</dbReference>
<reference evidence="9" key="1">
    <citation type="journal article" date="2014" name="Int. J. Syst. Evol. Microbiol.">
        <title>Complete genome sequence of Corynebacterium casei LMG S-19264T (=DSM 44701T), isolated from a smear-ripened cheese.</title>
        <authorList>
            <consortium name="US DOE Joint Genome Institute (JGI-PGF)"/>
            <person name="Walter F."/>
            <person name="Albersmeier A."/>
            <person name="Kalinowski J."/>
            <person name="Ruckert C."/>
        </authorList>
    </citation>
    <scope>NUCLEOTIDE SEQUENCE</scope>
    <source>
        <strain evidence="9">CGMCC 4.7372</strain>
    </source>
</reference>
<name>A0A8H9HDM7_9ACTO</name>
<dbReference type="SUPFAM" id="SSF53335">
    <property type="entry name" value="S-adenosyl-L-methionine-dependent methyltransferases"/>
    <property type="match status" value="1"/>
</dbReference>
<dbReference type="AlphaFoldDB" id="A0A8H9HDM7"/>
<evidence type="ECO:0000256" key="1">
    <source>
        <dbReference type="ARBA" id="ARBA00022603"/>
    </source>
</evidence>
<protein>
    <recommendedName>
        <fullName evidence="5">Release factor glutamine methyltransferase</fullName>
        <shortName evidence="5">RF MTase</shortName>
        <ecNumber evidence="5">2.1.1.297</ecNumber>
    </recommendedName>
    <alternativeName>
        <fullName evidence="5">N5-glutamine methyltransferase PrmC</fullName>
    </alternativeName>
    <alternativeName>
        <fullName evidence="5">Protein-(glutamine-N5) MTase PrmC</fullName>
    </alternativeName>
    <alternativeName>
        <fullName evidence="5">Protein-glutamine N-methyltransferase PrmC</fullName>
    </alternativeName>
</protein>
<dbReference type="InterPro" id="IPR007848">
    <property type="entry name" value="Small_mtfrase_dom"/>
</dbReference>
<reference evidence="9" key="2">
    <citation type="submission" date="2020-09" db="EMBL/GenBank/DDBJ databases">
        <authorList>
            <person name="Sun Q."/>
            <person name="Zhou Y."/>
        </authorList>
    </citation>
    <scope>NUCLEOTIDE SEQUENCE</scope>
    <source>
        <strain evidence="9">CGMCC 4.7372</strain>
    </source>
</reference>
<dbReference type="EMBL" id="BMNJ01000004">
    <property type="protein sequence ID" value="GGO98643.1"/>
    <property type="molecule type" value="Genomic_DNA"/>
</dbReference>
<dbReference type="HAMAP" id="MF_02126">
    <property type="entry name" value="RF_methyltr_PrmC"/>
    <property type="match status" value="1"/>
</dbReference>
<feature type="compositionally biased region" description="Gly residues" evidence="6">
    <location>
        <begin position="1"/>
        <end position="13"/>
    </location>
</feature>
<dbReference type="NCBIfam" id="TIGR00536">
    <property type="entry name" value="hemK_fam"/>
    <property type="match status" value="1"/>
</dbReference>
<comment type="similarity">
    <text evidence="5">Belongs to the protein N5-glutamine methyltransferase family. PrmC subfamily.</text>
</comment>
<sequence length="323" mass="33684">MKGSSGGGSGAGGPLNWSQAPSRLRGESPQEPLDRFRFRRLVREAGRRLEEAGVSSPEHDARLLAEHVVGTPLVMCEGADGGQVAHYLSLIEQRAARVPLQHLTGVMWFRGLELECRPGVFIVRPETEVVAGAAIEAARHMSADGVAAPLVVDLCTGSGAIALAVAAEVPRSRVVAVEVADDAVDLARDNCERHAPGRVRLVQADAAAPTTLAELDGQVDVVVSNPPYVPDGALEDAETADHDPHRALFGGGGDGLALPTALVRRAVALLRPAGVLVMEHDAGQGAALRAAALGAGFTEAVTGQDLAGRDRYLRAVTERASRA</sequence>
<evidence type="ECO:0000256" key="4">
    <source>
        <dbReference type="ARBA" id="ARBA00048391"/>
    </source>
</evidence>
<feature type="binding site" evidence="5">
    <location>
        <position position="178"/>
    </location>
    <ligand>
        <name>S-adenosyl-L-methionine</name>
        <dbReference type="ChEBI" id="CHEBI:59789"/>
    </ligand>
</feature>
<dbReference type="EC" id="2.1.1.297" evidence="5"/>
<dbReference type="GO" id="GO:0032259">
    <property type="term" value="P:methylation"/>
    <property type="evidence" value="ECO:0007669"/>
    <property type="project" value="UniProtKB-KW"/>
</dbReference>
<feature type="domain" description="Release factor glutamine methyltransferase N-terminal" evidence="8">
    <location>
        <begin position="41"/>
        <end position="105"/>
    </location>
</feature>
<comment type="catalytic activity">
    <reaction evidence="4 5">
        <text>L-glutaminyl-[peptide chain release factor] + S-adenosyl-L-methionine = N(5)-methyl-L-glutaminyl-[peptide chain release factor] + S-adenosyl-L-homocysteine + H(+)</text>
        <dbReference type="Rhea" id="RHEA:42896"/>
        <dbReference type="Rhea" id="RHEA-COMP:10271"/>
        <dbReference type="Rhea" id="RHEA-COMP:10272"/>
        <dbReference type="ChEBI" id="CHEBI:15378"/>
        <dbReference type="ChEBI" id="CHEBI:30011"/>
        <dbReference type="ChEBI" id="CHEBI:57856"/>
        <dbReference type="ChEBI" id="CHEBI:59789"/>
        <dbReference type="ChEBI" id="CHEBI:61891"/>
        <dbReference type="EC" id="2.1.1.297"/>
    </reaction>
</comment>
<comment type="caution">
    <text evidence="5">Lacks conserved residue(s) required for the propagation of feature annotation.</text>
</comment>
<comment type="caution">
    <text evidence="9">The sequence shown here is derived from an EMBL/GenBank/DDBJ whole genome shotgun (WGS) entry which is preliminary data.</text>
</comment>
<evidence type="ECO:0000256" key="5">
    <source>
        <dbReference type="HAMAP-Rule" id="MF_02126"/>
    </source>
</evidence>
<proteinExistence type="inferred from homology"/>
<gene>
    <name evidence="5 9" type="primary">prmC</name>
    <name evidence="9" type="ORF">GCM10011612_14020</name>
</gene>
<evidence type="ECO:0000313" key="9">
    <source>
        <dbReference type="EMBL" id="GGO98643.1"/>
    </source>
</evidence>
<dbReference type="InterPro" id="IPR019874">
    <property type="entry name" value="RF_methyltr_PrmC"/>
</dbReference>
<keyword evidence="3 5" id="KW-0949">S-adenosyl-L-methionine</keyword>
<dbReference type="GO" id="GO:0003676">
    <property type="term" value="F:nucleic acid binding"/>
    <property type="evidence" value="ECO:0007669"/>
    <property type="project" value="InterPro"/>
</dbReference>
<dbReference type="PROSITE" id="PS00092">
    <property type="entry name" value="N6_MTASE"/>
    <property type="match status" value="1"/>
</dbReference>
<organism evidence="9 10">
    <name type="scientific">Actinomyces gaoshouyii</name>
    <dbReference type="NCBI Taxonomy" id="1960083"/>
    <lineage>
        <taxon>Bacteria</taxon>
        <taxon>Bacillati</taxon>
        <taxon>Actinomycetota</taxon>
        <taxon>Actinomycetes</taxon>
        <taxon>Actinomycetales</taxon>
        <taxon>Actinomycetaceae</taxon>
        <taxon>Actinomyces</taxon>
    </lineage>
</organism>
<dbReference type="Gene3D" id="3.40.50.150">
    <property type="entry name" value="Vaccinia Virus protein VP39"/>
    <property type="match status" value="1"/>
</dbReference>
<comment type="function">
    <text evidence="5">Methylates the class 1 translation termination release factors RF1/PrfA and RF2/PrfB on the glutamine residue of the universally conserved GGQ motif.</text>
</comment>
<evidence type="ECO:0000256" key="2">
    <source>
        <dbReference type="ARBA" id="ARBA00022679"/>
    </source>
</evidence>
<dbReference type="Proteomes" id="UP000614239">
    <property type="component" value="Unassembled WGS sequence"/>
</dbReference>
<accession>A0A8H9HDM7</accession>
<dbReference type="CDD" id="cd02440">
    <property type="entry name" value="AdoMet_MTases"/>
    <property type="match status" value="1"/>
</dbReference>
<feature type="region of interest" description="Disordered" evidence="6">
    <location>
        <begin position="1"/>
        <end position="29"/>
    </location>
</feature>
<evidence type="ECO:0000256" key="3">
    <source>
        <dbReference type="ARBA" id="ARBA00022691"/>
    </source>
</evidence>
<dbReference type="Gene3D" id="1.10.8.10">
    <property type="entry name" value="DNA helicase RuvA subunit, C-terminal domain"/>
    <property type="match status" value="1"/>
</dbReference>
<dbReference type="Pfam" id="PF05175">
    <property type="entry name" value="MTS"/>
    <property type="match status" value="1"/>
</dbReference>
<dbReference type="InterPro" id="IPR004556">
    <property type="entry name" value="HemK-like"/>
</dbReference>
<keyword evidence="1 5" id="KW-0489">Methyltransferase</keyword>
<feature type="domain" description="Methyltransferase small" evidence="7">
    <location>
        <begin position="147"/>
        <end position="233"/>
    </location>
</feature>
<dbReference type="InterPro" id="IPR029063">
    <property type="entry name" value="SAM-dependent_MTases_sf"/>
</dbReference>
<feature type="binding site" evidence="5">
    <location>
        <begin position="225"/>
        <end position="228"/>
    </location>
    <ligand>
        <name>substrate</name>
    </ligand>
</feature>
<dbReference type="PANTHER" id="PTHR18895">
    <property type="entry name" value="HEMK METHYLTRANSFERASE"/>
    <property type="match status" value="1"/>
</dbReference>
<dbReference type="Pfam" id="PF17827">
    <property type="entry name" value="PrmC_N"/>
    <property type="match status" value="1"/>
</dbReference>
<dbReference type="InterPro" id="IPR050320">
    <property type="entry name" value="N5-glutamine_MTase"/>
</dbReference>
<evidence type="ECO:0000313" key="10">
    <source>
        <dbReference type="Proteomes" id="UP000614239"/>
    </source>
</evidence>
<dbReference type="InterPro" id="IPR040758">
    <property type="entry name" value="PrmC_N"/>
</dbReference>
<evidence type="ECO:0000256" key="6">
    <source>
        <dbReference type="SAM" id="MobiDB-lite"/>
    </source>
</evidence>
<dbReference type="NCBIfam" id="TIGR03534">
    <property type="entry name" value="RF_mod_PrmC"/>
    <property type="match status" value="1"/>
</dbReference>
<keyword evidence="10" id="KW-1185">Reference proteome</keyword>
<dbReference type="GO" id="GO:0102559">
    <property type="term" value="F:peptide chain release factor N(5)-glutamine methyltransferase activity"/>
    <property type="evidence" value="ECO:0007669"/>
    <property type="project" value="UniProtKB-EC"/>
</dbReference>
<evidence type="ECO:0000259" key="7">
    <source>
        <dbReference type="Pfam" id="PF05175"/>
    </source>
</evidence>
<evidence type="ECO:0000259" key="8">
    <source>
        <dbReference type="Pfam" id="PF17827"/>
    </source>
</evidence>
<keyword evidence="2 5" id="KW-0808">Transferase</keyword>